<accession>A0A9D3LNQ1</accession>
<protein>
    <recommendedName>
        <fullName evidence="7">dTDP-D-glucose 4,6-dehydratase</fullName>
        <ecNumber evidence="4">4.2.1.46</ecNumber>
    </recommendedName>
</protein>
<dbReference type="EC" id="4.2.1.46" evidence="4"/>
<comment type="catalytic activity">
    <reaction evidence="1">
        <text>dTDP-alpha-D-glucose = dTDP-4-dehydro-6-deoxy-alpha-D-glucose + H2O</text>
        <dbReference type="Rhea" id="RHEA:17221"/>
        <dbReference type="ChEBI" id="CHEBI:15377"/>
        <dbReference type="ChEBI" id="CHEBI:57477"/>
        <dbReference type="ChEBI" id="CHEBI:57649"/>
        <dbReference type="EC" id="4.2.1.46"/>
    </reaction>
</comment>
<dbReference type="InterPro" id="IPR016040">
    <property type="entry name" value="NAD(P)-bd_dom"/>
</dbReference>
<evidence type="ECO:0000256" key="6">
    <source>
        <dbReference type="ARBA" id="ARBA00023239"/>
    </source>
</evidence>
<dbReference type="OrthoDB" id="16464at2759"/>
<feature type="domain" description="NAD(P)-binding" evidence="8">
    <location>
        <begin position="19"/>
        <end position="325"/>
    </location>
</feature>
<comment type="similarity">
    <text evidence="3">Belongs to the NAD(P)-dependent epimerase/dehydratase family. dTDP-glucose dehydratase subfamily.</text>
</comment>
<dbReference type="GO" id="GO:0008460">
    <property type="term" value="F:dTDP-glucose 4,6-dehydratase activity"/>
    <property type="evidence" value="ECO:0007669"/>
    <property type="project" value="UniProtKB-EC"/>
</dbReference>
<dbReference type="OMA" id="KLIPLMC"/>
<dbReference type="InterPro" id="IPR036291">
    <property type="entry name" value="NAD(P)-bd_dom_sf"/>
</dbReference>
<gene>
    <name evidence="9" type="ORF">ANANG_G00278700</name>
</gene>
<comment type="caution">
    <text evidence="9">The sequence shown here is derived from an EMBL/GenBank/DDBJ whole genome shotgun (WGS) entry which is preliminary data.</text>
</comment>
<dbReference type="Gene3D" id="3.40.50.720">
    <property type="entry name" value="NAD(P)-binding Rossmann-like Domain"/>
    <property type="match status" value="1"/>
</dbReference>
<keyword evidence="10" id="KW-1185">Reference proteome</keyword>
<dbReference type="EMBL" id="JAFIRN010000016">
    <property type="protein sequence ID" value="KAG5833706.1"/>
    <property type="molecule type" value="Genomic_DNA"/>
</dbReference>
<dbReference type="SUPFAM" id="SSF51735">
    <property type="entry name" value="NAD(P)-binding Rossmann-fold domains"/>
    <property type="match status" value="1"/>
</dbReference>
<dbReference type="AlphaFoldDB" id="A0A9D3LNQ1"/>
<evidence type="ECO:0000256" key="7">
    <source>
        <dbReference type="ARBA" id="ARBA00067702"/>
    </source>
</evidence>
<dbReference type="GO" id="GO:0009225">
    <property type="term" value="P:nucleotide-sugar metabolic process"/>
    <property type="evidence" value="ECO:0007669"/>
    <property type="project" value="InterPro"/>
</dbReference>
<dbReference type="InterPro" id="IPR005888">
    <property type="entry name" value="dTDP_Gluc_deHydtase"/>
</dbReference>
<organism evidence="9 10">
    <name type="scientific">Anguilla anguilla</name>
    <name type="common">European freshwater eel</name>
    <name type="synonym">Muraena anguilla</name>
    <dbReference type="NCBI Taxonomy" id="7936"/>
    <lineage>
        <taxon>Eukaryota</taxon>
        <taxon>Metazoa</taxon>
        <taxon>Chordata</taxon>
        <taxon>Craniata</taxon>
        <taxon>Vertebrata</taxon>
        <taxon>Euteleostomi</taxon>
        <taxon>Actinopterygii</taxon>
        <taxon>Neopterygii</taxon>
        <taxon>Teleostei</taxon>
        <taxon>Anguilliformes</taxon>
        <taxon>Anguillidae</taxon>
        <taxon>Anguilla</taxon>
    </lineage>
</organism>
<dbReference type="PANTHER" id="PTHR43000">
    <property type="entry name" value="DTDP-D-GLUCOSE 4,6-DEHYDRATASE-RELATED"/>
    <property type="match status" value="1"/>
</dbReference>
<dbReference type="FunFam" id="3.40.50.720:FF:000304">
    <property type="entry name" value="UDP-glucose 4,6-dehydratase"/>
    <property type="match status" value="1"/>
</dbReference>
<name>A0A9D3LNQ1_ANGAN</name>
<sequence>MSENDHFASSKKEFDKTVLVTGGAGFIGSHVVISLVEKYPNWHIINLDKLDYCSSLKNLASVEQRANYTFTQGDVCSPYFINHLFATQNIDIVFHFAALTHVENSFRCPAEFMRVNVDGTRVLLNAARDSGVQRFIHVSTDEVYGDSTGRAFDELCPRRPTNPYSVSKATAECAALSYWKKHELPVIVTRSNNVYGPHQYVEKVIPRFISLLQQNKKCTIQGSGLQSRHFLYVDDVTEAFLTVMEKGTLGEIYNIGTTCERAVTQLARELIQTVQGLSLDADVDGWMEFVEDRPCQDLRYPLIFDKIQGLGWRPRVSWEEGVRKTIDWYMHNPHYWLDPEALEQSSPPLPEHKHSNCSIHQQLEISSIDQRSGVSSHLTE</sequence>
<evidence type="ECO:0000256" key="4">
    <source>
        <dbReference type="ARBA" id="ARBA00011990"/>
    </source>
</evidence>
<reference evidence="9" key="1">
    <citation type="submission" date="2021-01" db="EMBL/GenBank/DDBJ databases">
        <title>A chromosome-scale assembly of European eel, Anguilla anguilla.</title>
        <authorList>
            <person name="Henkel C."/>
            <person name="Jong-Raadsen S.A."/>
            <person name="Dufour S."/>
            <person name="Weltzien F.-A."/>
            <person name="Palstra A.P."/>
            <person name="Pelster B."/>
            <person name="Spaink H.P."/>
            <person name="Van Den Thillart G.E."/>
            <person name="Jansen H."/>
            <person name="Zahm M."/>
            <person name="Klopp C."/>
            <person name="Cedric C."/>
            <person name="Louis A."/>
            <person name="Berthelot C."/>
            <person name="Parey E."/>
            <person name="Roest Crollius H."/>
            <person name="Montfort J."/>
            <person name="Robinson-Rechavi M."/>
            <person name="Bucao C."/>
            <person name="Bouchez O."/>
            <person name="Gislard M."/>
            <person name="Lluch J."/>
            <person name="Milhes M."/>
            <person name="Lampietro C."/>
            <person name="Lopez Roques C."/>
            <person name="Donnadieu C."/>
            <person name="Braasch I."/>
            <person name="Desvignes T."/>
            <person name="Postlethwait J."/>
            <person name="Bobe J."/>
            <person name="Guiguen Y."/>
            <person name="Dirks R."/>
        </authorList>
    </citation>
    <scope>NUCLEOTIDE SEQUENCE</scope>
    <source>
        <strain evidence="9">Tag_6206</strain>
        <tissue evidence="9">Liver</tissue>
    </source>
</reference>
<keyword evidence="6" id="KW-0456">Lyase</keyword>
<evidence type="ECO:0000313" key="10">
    <source>
        <dbReference type="Proteomes" id="UP001044222"/>
    </source>
</evidence>
<evidence type="ECO:0000256" key="1">
    <source>
        <dbReference type="ARBA" id="ARBA00001539"/>
    </source>
</evidence>
<evidence type="ECO:0000313" key="9">
    <source>
        <dbReference type="EMBL" id="KAG5833706.1"/>
    </source>
</evidence>
<keyword evidence="5" id="KW-0520">NAD</keyword>
<evidence type="ECO:0000259" key="8">
    <source>
        <dbReference type="Pfam" id="PF16363"/>
    </source>
</evidence>
<evidence type="ECO:0000256" key="5">
    <source>
        <dbReference type="ARBA" id="ARBA00023027"/>
    </source>
</evidence>
<proteinExistence type="inferred from homology"/>
<dbReference type="CDD" id="cd05246">
    <property type="entry name" value="dTDP_GD_SDR_e"/>
    <property type="match status" value="1"/>
</dbReference>
<dbReference type="Proteomes" id="UP001044222">
    <property type="component" value="Chromosome 16"/>
</dbReference>
<evidence type="ECO:0000256" key="2">
    <source>
        <dbReference type="ARBA" id="ARBA00001911"/>
    </source>
</evidence>
<dbReference type="Pfam" id="PF16363">
    <property type="entry name" value="GDP_Man_Dehyd"/>
    <property type="match status" value="1"/>
</dbReference>
<dbReference type="Gene3D" id="3.90.25.10">
    <property type="entry name" value="UDP-galactose 4-epimerase, domain 1"/>
    <property type="match status" value="1"/>
</dbReference>
<evidence type="ECO:0000256" key="3">
    <source>
        <dbReference type="ARBA" id="ARBA00008178"/>
    </source>
</evidence>
<comment type="cofactor">
    <cofactor evidence="2">
        <name>NAD(+)</name>
        <dbReference type="ChEBI" id="CHEBI:57540"/>
    </cofactor>
</comment>